<dbReference type="InterPro" id="IPR027417">
    <property type="entry name" value="P-loop_NTPase"/>
</dbReference>
<dbReference type="SUPFAM" id="SSF52540">
    <property type="entry name" value="P-loop containing nucleoside triphosphate hydrolases"/>
    <property type="match status" value="1"/>
</dbReference>
<evidence type="ECO:0000313" key="1">
    <source>
        <dbReference type="EMBL" id="TWI13535.1"/>
    </source>
</evidence>
<sequence length="327" mass="37020">MISIKHRNYVRAGGQLLRCIDNHRPGRLIFLIGVGGVGKTTLRRNVLRAIYGKPAHWQGGMIPCIEVMTLLAENSYFNSRGLAHDCLEQMFVPNIDWLIDDAEARDFHEGGSALSKSREVWAGLSKDVTEIKAWSLFRNNAKARGLKLLSLEHASAMCINHRDKSPAQHIMNIMSLTEDIGAMSLMTSIQNGPKLWEGRSEIRRRADVIWLAPYDVSIKEDRQCFLRMLKSICERYQFRTADLPAKLAPEIAVTTAAVCGEVVNLFDRAAQHASDAGRVEIIKSDIEQAYYPKAELETLWQDVREFWIAYKSHNPAEVSRLATEIWV</sequence>
<name>A0A562M0R7_9GAMM</name>
<protein>
    <submittedName>
        <fullName evidence="1">Uncharacterized protein</fullName>
    </submittedName>
</protein>
<organism evidence="1 2">
    <name type="scientific">Aerolutibacter ruishenii</name>
    <dbReference type="NCBI Taxonomy" id="686800"/>
    <lineage>
        <taxon>Bacteria</taxon>
        <taxon>Pseudomonadati</taxon>
        <taxon>Pseudomonadota</taxon>
        <taxon>Gammaproteobacteria</taxon>
        <taxon>Lysobacterales</taxon>
        <taxon>Lysobacteraceae</taxon>
        <taxon>Aerolutibacter</taxon>
    </lineage>
</organism>
<reference evidence="1 2" key="1">
    <citation type="journal article" date="2015" name="Stand. Genomic Sci.">
        <title>Genomic Encyclopedia of Bacterial and Archaeal Type Strains, Phase III: the genomes of soil and plant-associated and newly described type strains.</title>
        <authorList>
            <person name="Whitman W.B."/>
            <person name="Woyke T."/>
            <person name="Klenk H.P."/>
            <person name="Zhou Y."/>
            <person name="Lilburn T.G."/>
            <person name="Beck B.J."/>
            <person name="De Vos P."/>
            <person name="Vandamme P."/>
            <person name="Eisen J.A."/>
            <person name="Garrity G."/>
            <person name="Hugenholtz P."/>
            <person name="Kyrpides N.C."/>
        </authorList>
    </citation>
    <scope>NUCLEOTIDE SEQUENCE [LARGE SCALE GENOMIC DNA]</scope>
    <source>
        <strain evidence="1 2">CGMCC 1.10136</strain>
    </source>
</reference>
<gene>
    <name evidence="1" type="ORF">IP93_00697</name>
</gene>
<dbReference type="Proteomes" id="UP000316471">
    <property type="component" value="Unassembled WGS sequence"/>
</dbReference>
<dbReference type="EMBL" id="VLKP01000002">
    <property type="protein sequence ID" value="TWI13535.1"/>
    <property type="molecule type" value="Genomic_DNA"/>
</dbReference>
<evidence type="ECO:0000313" key="2">
    <source>
        <dbReference type="Proteomes" id="UP000316471"/>
    </source>
</evidence>
<proteinExistence type="predicted"/>
<accession>A0A562M0R7</accession>
<dbReference type="AlphaFoldDB" id="A0A562M0R7"/>
<comment type="caution">
    <text evidence="1">The sequence shown here is derived from an EMBL/GenBank/DDBJ whole genome shotgun (WGS) entry which is preliminary data.</text>
</comment>
<keyword evidence="2" id="KW-1185">Reference proteome</keyword>